<proteinExistence type="inferred from homology"/>
<organism evidence="5 6">
    <name type="scientific">Estrella lausannensis</name>
    <dbReference type="NCBI Taxonomy" id="483423"/>
    <lineage>
        <taxon>Bacteria</taxon>
        <taxon>Pseudomonadati</taxon>
        <taxon>Chlamydiota</taxon>
        <taxon>Chlamydiia</taxon>
        <taxon>Parachlamydiales</taxon>
        <taxon>Candidatus Criblamydiaceae</taxon>
        <taxon>Estrella</taxon>
    </lineage>
</organism>
<evidence type="ECO:0000256" key="2">
    <source>
        <dbReference type="SAM" id="MobiDB-lite"/>
    </source>
</evidence>
<dbReference type="PANTHER" id="PTHR30469">
    <property type="entry name" value="MULTIDRUG RESISTANCE PROTEIN MDTA"/>
    <property type="match status" value="1"/>
</dbReference>
<dbReference type="Proteomes" id="UP000220251">
    <property type="component" value="Unassembled WGS sequence"/>
</dbReference>
<dbReference type="SUPFAM" id="SSF111369">
    <property type="entry name" value="HlyD-like secretion proteins"/>
    <property type="match status" value="1"/>
</dbReference>
<keyword evidence="3" id="KW-0732">Signal</keyword>
<keyword evidence="6" id="KW-1185">Reference proteome</keyword>
<comment type="similarity">
    <text evidence="1">Belongs to the membrane fusion protein (MFP) (TC 8.A.1) family.</text>
</comment>
<name>A0A0H5DQ11_9BACT</name>
<dbReference type="RefSeq" id="WP_158227831.1">
    <property type="nucleotide sequence ID" value="NZ_CWGJ01000018.1"/>
</dbReference>
<dbReference type="EMBL" id="CWGJ01000018">
    <property type="protein sequence ID" value="CRX38711.1"/>
    <property type="molecule type" value="Genomic_DNA"/>
</dbReference>
<dbReference type="Pfam" id="PF25954">
    <property type="entry name" value="Beta-barrel_RND_2"/>
    <property type="match status" value="1"/>
</dbReference>
<accession>A0A0H5DQ11</accession>
<dbReference type="Gene3D" id="2.40.30.170">
    <property type="match status" value="1"/>
</dbReference>
<dbReference type="GO" id="GO:1990281">
    <property type="term" value="C:efflux pump complex"/>
    <property type="evidence" value="ECO:0007669"/>
    <property type="project" value="TreeGrafter"/>
</dbReference>
<sequence length="293" mass="32282">MVFFQRWALNIFALLCLSSLTAAAEEQINESADEAGKRGSRYLVVLEPKMKTLISAEVMSPVTAVNKKMGDRVQKGELILKLDDTIYYANFLKTEANLSKATVEMDITRRLFEDKSASLFDLKSAEAQLAQANSEYWQAKKLYESTFVRAPYNGKVVKVYLDEYELSQPGKELVEIVDDSKLYARFLVPSAALSTLKNGSALVMKIDGLPKDIEANITRISPIIEAVSGTVKIEAEIDNAHDLLIAGMVGQAGISGLSRLQEDEHSETTSTPEHPAALIESSQNGLSEKRMAL</sequence>
<dbReference type="OrthoDB" id="5508703at2"/>
<dbReference type="GO" id="GO:0015562">
    <property type="term" value="F:efflux transmembrane transporter activity"/>
    <property type="evidence" value="ECO:0007669"/>
    <property type="project" value="TreeGrafter"/>
</dbReference>
<dbReference type="NCBIfam" id="TIGR01730">
    <property type="entry name" value="RND_mfp"/>
    <property type="match status" value="1"/>
</dbReference>
<reference evidence="6" key="1">
    <citation type="submission" date="2015-06" db="EMBL/GenBank/DDBJ databases">
        <authorList>
            <person name="Bertelli C."/>
        </authorList>
    </citation>
    <scope>NUCLEOTIDE SEQUENCE [LARGE SCALE GENOMIC DNA]</scope>
    <source>
        <strain evidence="6">CRIB-30</strain>
    </source>
</reference>
<evidence type="ECO:0000313" key="6">
    <source>
        <dbReference type="Proteomes" id="UP000220251"/>
    </source>
</evidence>
<evidence type="ECO:0000256" key="1">
    <source>
        <dbReference type="ARBA" id="ARBA00009477"/>
    </source>
</evidence>
<protein>
    <submittedName>
        <fullName evidence="5">Efflux transporter, RND family</fullName>
    </submittedName>
</protein>
<dbReference type="Gene3D" id="2.40.50.100">
    <property type="match status" value="1"/>
</dbReference>
<evidence type="ECO:0000256" key="3">
    <source>
        <dbReference type="SAM" id="SignalP"/>
    </source>
</evidence>
<dbReference type="Gene3D" id="1.10.287.470">
    <property type="entry name" value="Helix hairpin bin"/>
    <property type="match status" value="1"/>
</dbReference>
<feature type="domain" description="CusB-like beta-barrel" evidence="4">
    <location>
        <begin position="188"/>
        <end position="254"/>
    </location>
</feature>
<feature type="signal peptide" evidence="3">
    <location>
        <begin position="1"/>
        <end position="24"/>
    </location>
</feature>
<feature type="chain" id="PRO_5005218559" evidence="3">
    <location>
        <begin position="25"/>
        <end position="293"/>
    </location>
</feature>
<dbReference type="InterPro" id="IPR006143">
    <property type="entry name" value="RND_pump_MFP"/>
</dbReference>
<dbReference type="AlphaFoldDB" id="A0A0H5DQ11"/>
<evidence type="ECO:0000313" key="5">
    <source>
        <dbReference type="EMBL" id="CRX38711.1"/>
    </source>
</evidence>
<evidence type="ECO:0000259" key="4">
    <source>
        <dbReference type="Pfam" id="PF25954"/>
    </source>
</evidence>
<gene>
    <name evidence="5" type="ORF">ELAC_1375</name>
</gene>
<feature type="region of interest" description="Disordered" evidence="2">
    <location>
        <begin position="259"/>
        <end position="293"/>
    </location>
</feature>
<dbReference type="InterPro" id="IPR058792">
    <property type="entry name" value="Beta-barrel_RND_2"/>
</dbReference>